<dbReference type="Proteomes" id="UP000581087">
    <property type="component" value="Unassembled WGS sequence"/>
</dbReference>
<reference evidence="2 5" key="2">
    <citation type="submission" date="2020-07" db="EMBL/GenBank/DDBJ databases">
        <title>Sequencing the genomes of 1000 actinobacteria strains.</title>
        <authorList>
            <person name="Klenk H.-P."/>
        </authorList>
    </citation>
    <scope>NUCLEOTIDE SEQUENCE [LARGE SCALE GENOMIC DNA]</scope>
    <source>
        <strain evidence="2 5">DSM 23870</strain>
    </source>
</reference>
<keyword evidence="4" id="KW-1185">Reference proteome</keyword>
<reference evidence="3 4" key="1">
    <citation type="submission" date="2019-01" db="EMBL/GenBank/DDBJ databases">
        <title>Agromyces.</title>
        <authorList>
            <person name="Li J."/>
        </authorList>
    </citation>
    <scope>NUCLEOTIDE SEQUENCE [LARGE SCALE GENOMIC DNA]</scope>
    <source>
        <strain evidence="3 4">DSM 23870</strain>
    </source>
</reference>
<keyword evidence="1" id="KW-1133">Transmembrane helix</keyword>
<feature type="transmembrane region" description="Helical" evidence="1">
    <location>
        <begin position="64"/>
        <end position="90"/>
    </location>
</feature>
<evidence type="ECO:0000313" key="3">
    <source>
        <dbReference type="EMBL" id="RXZ88291.1"/>
    </source>
</evidence>
<feature type="transmembrane region" description="Helical" evidence="1">
    <location>
        <begin position="5"/>
        <end position="24"/>
    </location>
</feature>
<evidence type="ECO:0000256" key="1">
    <source>
        <dbReference type="SAM" id="Phobius"/>
    </source>
</evidence>
<comment type="caution">
    <text evidence="3">The sequence shown here is derived from an EMBL/GenBank/DDBJ whole genome shotgun (WGS) entry which is preliminary data.</text>
</comment>
<keyword evidence="1" id="KW-0812">Transmembrane</keyword>
<protein>
    <submittedName>
        <fullName evidence="3">Uncharacterized protein</fullName>
    </submittedName>
</protein>
<evidence type="ECO:0000313" key="4">
    <source>
        <dbReference type="Proteomes" id="UP000292686"/>
    </source>
</evidence>
<dbReference type="Proteomes" id="UP000292686">
    <property type="component" value="Unassembled WGS sequence"/>
</dbReference>
<dbReference type="AlphaFoldDB" id="A0A4Q2MDS6"/>
<gene>
    <name evidence="2" type="ORF">BJ972_002005</name>
    <name evidence="3" type="ORF">ESP50_03705</name>
</gene>
<keyword evidence="1" id="KW-0472">Membrane</keyword>
<evidence type="ECO:0000313" key="2">
    <source>
        <dbReference type="EMBL" id="NYD67486.1"/>
    </source>
</evidence>
<proteinExistence type="predicted"/>
<dbReference type="EMBL" id="JACCBI010000001">
    <property type="protein sequence ID" value="NYD67486.1"/>
    <property type="molecule type" value="Genomic_DNA"/>
</dbReference>
<accession>A0A4Q2MDS6</accession>
<dbReference type="RefSeq" id="WP_129172556.1">
    <property type="nucleotide sequence ID" value="NZ_JACCBI010000001.1"/>
</dbReference>
<organism evidence="3 4">
    <name type="scientific">Agromyces atrinae</name>
    <dbReference type="NCBI Taxonomy" id="592376"/>
    <lineage>
        <taxon>Bacteria</taxon>
        <taxon>Bacillati</taxon>
        <taxon>Actinomycetota</taxon>
        <taxon>Actinomycetes</taxon>
        <taxon>Micrococcales</taxon>
        <taxon>Microbacteriaceae</taxon>
        <taxon>Agromyces</taxon>
    </lineage>
</organism>
<evidence type="ECO:0000313" key="5">
    <source>
        <dbReference type="Proteomes" id="UP000581087"/>
    </source>
</evidence>
<sequence>MTRRIVIRVVLVVLAAAGAGLMWWCIDDVWGPSDLGMGTTSINYFGPSDPDSVTVEALALRSSLFGMILPGAATLTAAALVGLGLSIVIPRWRGESLPVR</sequence>
<dbReference type="EMBL" id="SDPM01000001">
    <property type="protein sequence ID" value="RXZ88291.1"/>
    <property type="molecule type" value="Genomic_DNA"/>
</dbReference>
<name>A0A4Q2MDS6_9MICO</name>